<evidence type="ECO:0000259" key="1">
    <source>
        <dbReference type="Pfam" id="PF13480"/>
    </source>
</evidence>
<comment type="caution">
    <text evidence="2">The sequence shown here is derived from an EMBL/GenBank/DDBJ whole genome shotgun (WGS) entry which is preliminary data.</text>
</comment>
<accession>A0A7W0CBW7</accession>
<keyword evidence="2" id="KW-0012">Acyltransferase</keyword>
<dbReference type="EMBL" id="JACDUS010000013">
    <property type="protein sequence ID" value="MBA2882899.1"/>
    <property type="molecule type" value="Genomic_DNA"/>
</dbReference>
<evidence type="ECO:0000313" key="3">
    <source>
        <dbReference type="Proteomes" id="UP000525298"/>
    </source>
</evidence>
<evidence type="ECO:0000313" key="2">
    <source>
        <dbReference type="EMBL" id="MBA2882899.1"/>
    </source>
</evidence>
<dbReference type="Proteomes" id="UP000525298">
    <property type="component" value="Unassembled WGS sequence"/>
</dbReference>
<dbReference type="Pfam" id="PF13480">
    <property type="entry name" value="Acetyltransf_6"/>
    <property type="match status" value="1"/>
</dbReference>
<protein>
    <submittedName>
        <fullName evidence="2">Putative N-acyltransferase</fullName>
    </submittedName>
</protein>
<keyword evidence="2" id="KW-0808">Transferase</keyword>
<dbReference type="GO" id="GO:0016746">
    <property type="term" value="F:acyltransferase activity"/>
    <property type="evidence" value="ECO:0007669"/>
    <property type="project" value="UniProtKB-KW"/>
</dbReference>
<dbReference type="Gene3D" id="3.40.630.30">
    <property type="match status" value="1"/>
</dbReference>
<organism evidence="2 3">
    <name type="scientific">Desulfosalsimonas propionicica</name>
    <dbReference type="NCBI Taxonomy" id="332175"/>
    <lineage>
        <taxon>Bacteria</taxon>
        <taxon>Pseudomonadati</taxon>
        <taxon>Thermodesulfobacteriota</taxon>
        <taxon>Desulfobacteria</taxon>
        <taxon>Desulfobacterales</taxon>
        <taxon>Desulfosalsimonadaceae</taxon>
        <taxon>Desulfosalsimonas</taxon>
    </lineage>
</organism>
<reference evidence="2 3" key="1">
    <citation type="submission" date="2020-07" db="EMBL/GenBank/DDBJ databases">
        <title>Genomic Encyclopedia of Type Strains, Phase IV (KMG-IV): sequencing the most valuable type-strain genomes for metagenomic binning, comparative biology and taxonomic classification.</title>
        <authorList>
            <person name="Goeker M."/>
        </authorList>
    </citation>
    <scope>NUCLEOTIDE SEQUENCE [LARGE SCALE GENOMIC DNA]</scope>
    <source>
        <strain evidence="2 3">DSM 17721</strain>
    </source>
</reference>
<keyword evidence="3" id="KW-1185">Reference proteome</keyword>
<feature type="domain" description="BioF2-like acetyltransferase" evidence="1">
    <location>
        <begin position="187"/>
        <end position="322"/>
    </location>
</feature>
<dbReference type="InterPro" id="IPR016181">
    <property type="entry name" value="Acyl_CoA_acyltransferase"/>
</dbReference>
<proteinExistence type="predicted"/>
<gene>
    <name evidence="2" type="ORF">HNR65_003254</name>
</gene>
<sequence length="362" mass="41223">MTQIQIAPITTTENWQKLESGWNTLLASSAAPSFFLTYEWLRAWEECFLSSNQRLYILAFYEKQSLVAAAPFYLTRKKAGPLCYNEIKFLGAPQAGSDYLDVIMKKGREKTVAEACYQYLTGPAAPKWDTLSLTDIFAGSLFLLHFINCIQQQGQYFKTAPSAFCPAAEITPDFDTYFAELSKWRKKKFRQDLRVLYRDHKAAHLTFEGKPAADHLSAFFDFYNQKSPWPGQGPQKILNKYSALCGENPPVQLDILEADGKIAAGLLHLRYKKSLYMYQMAVDREFNPRLSLGNLLVGMCVKNAAEAGYITYDFLKGHEDYKFHWANTGRRTLKLQLWNKRPVSRALALANLGKNAGKIVLR</sequence>
<dbReference type="RefSeq" id="WP_181552515.1">
    <property type="nucleotide sequence ID" value="NZ_JACDUS010000013.1"/>
</dbReference>
<dbReference type="AlphaFoldDB" id="A0A7W0CBW7"/>
<dbReference type="InterPro" id="IPR038740">
    <property type="entry name" value="BioF2-like_GNAT_dom"/>
</dbReference>
<dbReference type="SUPFAM" id="SSF55729">
    <property type="entry name" value="Acyl-CoA N-acyltransferases (Nat)"/>
    <property type="match status" value="1"/>
</dbReference>
<name>A0A7W0CBW7_9BACT</name>